<dbReference type="STRING" id="1218598.LEP1GSC060_0899"/>
<proteinExistence type="predicted"/>
<gene>
    <name evidence="1" type="ORF">LEP1GSC060_0899</name>
</gene>
<reference evidence="1" key="1">
    <citation type="submission" date="2013-03" db="EMBL/GenBank/DDBJ databases">
        <authorList>
            <person name="Harkins D.M."/>
            <person name="Durkin A.S."/>
            <person name="Brinkac L.M."/>
            <person name="Haft D.H."/>
            <person name="Selengut J.D."/>
            <person name="Sanka R."/>
            <person name="DePew J."/>
            <person name="Purushe J."/>
            <person name="Hartskeerl R.A."/>
            <person name="Ahmed A."/>
            <person name="van der Linden H."/>
            <person name="Goris M.G.A."/>
            <person name="Vinetz J.M."/>
            <person name="Sutton G.G."/>
            <person name="Nierman W.C."/>
            <person name="Fouts D.E."/>
        </authorList>
    </citation>
    <scope>NUCLEOTIDE SEQUENCE [LARGE SCALE GENOMIC DNA]</scope>
    <source>
        <strain evidence="1">ICFT</strain>
    </source>
</reference>
<comment type="caution">
    <text evidence="1">The sequence shown here is derived from an EMBL/GenBank/DDBJ whole genome shotgun (WGS) entry which is preliminary data.</text>
</comment>
<dbReference type="Proteomes" id="UP000012313">
    <property type="component" value="Unassembled WGS sequence"/>
</dbReference>
<accession>N1WRI1</accession>
<name>N1WRI1_9LEPT</name>
<evidence type="ECO:0000313" key="1">
    <source>
        <dbReference type="EMBL" id="EMY79744.1"/>
    </source>
</evidence>
<dbReference type="AlphaFoldDB" id="N1WRI1"/>
<evidence type="ECO:0000313" key="2">
    <source>
        <dbReference type="Proteomes" id="UP000012313"/>
    </source>
</evidence>
<protein>
    <submittedName>
        <fullName evidence="1">Uncharacterized protein</fullName>
    </submittedName>
</protein>
<organism evidence="1 2">
    <name type="scientific">Leptospira weilii serovar Ranarum str. ICFT</name>
    <dbReference type="NCBI Taxonomy" id="1218598"/>
    <lineage>
        <taxon>Bacteria</taxon>
        <taxon>Pseudomonadati</taxon>
        <taxon>Spirochaetota</taxon>
        <taxon>Spirochaetia</taxon>
        <taxon>Leptospirales</taxon>
        <taxon>Leptospiraceae</taxon>
        <taxon>Leptospira</taxon>
    </lineage>
</organism>
<dbReference type="EMBL" id="AOHC02000005">
    <property type="protein sequence ID" value="EMY79744.1"/>
    <property type="molecule type" value="Genomic_DNA"/>
</dbReference>
<sequence>MKACYPIGTWNVTIPFQHIDWKTSNNPWDFLRPLERRVFLLYTVAKFE</sequence>
<keyword evidence="2" id="KW-1185">Reference proteome</keyword>